<keyword evidence="1" id="KW-0812">Transmembrane</keyword>
<keyword evidence="1" id="KW-0472">Membrane</keyword>
<gene>
    <name evidence="2" type="ORF">Pcinc_022642</name>
</gene>
<evidence type="ECO:0000256" key="1">
    <source>
        <dbReference type="SAM" id="Phobius"/>
    </source>
</evidence>
<comment type="caution">
    <text evidence="2">The sequence shown here is derived from an EMBL/GenBank/DDBJ whole genome shotgun (WGS) entry which is preliminary data.</text>
</comment>
<reference evidence="2" key="1">
    <citation type="submission" date="2023-10" db="EMBL/GenBank/DDBJ databases">
        <title>Genome assemblies of two species of porcelain crab, Petrolisthes cinctipes and Petrolisthes manimaculis (Anomura: Porcellanidae).</title>
        <authorList>
            <person name="Angst P."/>
        </authorList>
    </citation>
    <scope>NUCLEOTIDE SEQUENCE</scope>
    <source>
        <strain evidence="2">PB745_01</strain>
        <tissue evidence="2">Gill</tissue>
    </source>
</reference>
<evidence type="ECO:0000313" key="2">
    <source>
        <dbReference type="EMBL" id="KAK3872271.1"/>
    </source>
</evidence>
<keyword evidence="3" id="KW-1185">Reference proteome</keyword>
<protein>
    <submittedName>
        <fullName evidence="2">Uncharacterized protein</fullName>
    </submittedName>
</protein>
<evidence type="ECO:0000313" key="3">
    <source>
        <dbReference type="Proteomes" id="UP001286313"/>
    </source>
</evidence>
<feature type="transmembrane region" description="Helical" evidence="1">
    <location>
        <begin position="50"/>
        <end position="68"/>
    </location>
</feature>
<name>A0AAE1KDE4_PETCI</name>
<dbReference type="Proteomes" id="UP001286313">
    <property type="component" value="Unassembled WGS sequence"/>
</dbReference>
<organism evidence="2 3">
    <name type="scientific">Petrolisthes cinctipes</name>
    <name type="common">Flat porcelain crab</name>
    <dbReference type="NCBI Taxonomy" id="88211"/>
    <lineage>
        <taxon>Eukaryota</taxon>
        <taxon>Metazoa</taxon>
        <taxon>Ecdysozoa</taxon>
        <taxon>Arthropoda</taxon>
        <taxon>Crustacea</taxon>
        <taxon>Multicrustacea</taxon>
        <taxon>Malacostraca</taxon>
        <taxon>Eumalacostraca</taxon>
        <taxon>Eucarida</taxon>
        <taxon>Decapoda</taxon>
        <taxon>Pleocyemata</taxon>
        <taxon>Anomura</taxon>
        <taxon>Galatheoidea</taxon>
        <taxon>Porcellanidae</taxon>
        <taxon>Petrolisthes</taxon>
    </lineage>
</organism>
<sequence length="167" mass="19007">MTLQHTNKVGPVTILLLVLLALPLPSYTFLWRSEDDHSGELEIVRPLAELALGGGTRIVWEMITFGFLRPIKPAIREAIKSLVVNTTTFTLSTLISSIWSIISIVAQFIYWFIEFNVFLSWRIKWDIISFILDQLNPLSKRELVDSYLGRSLSALVNNANEVLFEAQ</sequence>
<accession>A0AAE1KDE4</accession>
<feature type="transmembrane region" description="Helical" evidence="1">
    <location>
        <begin position="89"/>
        <end position="113"/>
    </location>
</feature>
<feature type="transmembrane region" description="Helical" evidence="1">
    <location>
        <begin position="12"/>
        <end position="30"/>
    </location>
</feature>
<proteinExistence type="predicted"/>
<dbReference type="EMBL" id="JAWQEG010002394">
    <property type="protein sequence ID" value="KAK3872271.1"/>
    <property type="molecule type" value="Genomic_DNA"/>
</dbReference>
<keyword evidence="1" id="KW-1133">Transmembrane helix</keyword>
<dbReference type="AlphaFoldDB" id="A0AAE1KDE4"/>